<feature type="compositionally biased region" description="Basic residues" evidence="1">
    <location>
        <begin position="115"/>
        <end position="127"/>
    </location>
</feature>
<feature type="region of interest" description="Disordered" evidence="1">
    <location>
        <begin position="53"/>
        <end position="131"/>
    </location>
</feature>
<dbReference type="PROSITE" id="PS50802">
    <property type="entry name" value="OTU"/>
    <property type="match status" value="1"/>
</dbReference>
<gene>
    <name evidence="3" type="ORF">CMQ_1546</name>
</gene>
<feature type="compositionally biased region" description="Polar residues" evidence="1">
    <location>
        <begin position="105"/>
        <end position="114"/>
    </location>
</feature>
<dbReference type="GO" id="GO:0016579">
    <property type="term" value="P:protein deubiquitination"/>
    <property type="evidence" value="ECO:0007669"/>
    <property type="project" value="TreeGrafter"/>
</dbReference>
<protein>
    <submittedName>
        <fullName evidence="3">Otu domain containing protein 6b</fullName>
    </submittedName>
</protein>
<dbReference type="InterPro" id="IPR049771">
    <property type="entry name" value="OTU2-like_OTU"/>
</dbReference>
<dbReference type="CDD" id="cd22762">
    <property type="entry name" value="OTU_fungi_OTU2-like"/>
    <property type="match status" value="1"/>
</dbReference>
<feature type="domain" description="OTU" evidence="2">
    <location>
        <begin position="166"/>
        <end position="322"/>
    </location>
</feature>
<accession>F0XFV7</accession>
<dbReference type="STRING" id="655863.F0XFV7"/>
<dbReference type="HOGENOM" id="CLU_034963_2_0_1"/>
<keyword evidence="4" id="KW-1185">Reference proteome</keyword>
<evidence type="ECO:0000259" key="2">
    <source>
        <dbReference type="PROSITE" id="PS50802"/>
    </source>
</evidence>
<dbReference type="eggNOG" id="KOG2606">
    <property type="taxonomic scope" value="Eukaryota"/>
</dbReference>
<dbReference type="InterPro" id="IPR050704">
    <property type="entry name" value="Peptidase_C85-like"/>
</dbReference>
<dbReference type="SUPFAM" id="SSF54001">
    <property type="entry name" value="Cysteine proteinases"/>
    <property type="match status" value="1"/>
</dbReference>
<organism evidence="4">
    <name type="scientific">Grosmannia clavigera (strain kw1407 / UAMH 11150)</name>
    <name type="common">Blue stain fungus</name>
    <name type="synonym">Graphiocladiella clavigera</name>
    <dbReference type="NCBI Taxonomy" id="655863"/>
    <lineage>
        <taxon>Eukaryota</taxon>
        <taxon>Fungi</taxon>
        <taxon>Dikarya</taxon>
        <taxon>Ascomycota</taxon>
        <taxon>Pezizomycotina</taxon>
        <taxon>Sordariomycetes</taxon>
        <taxon>Sordariomycetidae</taxon>
        <taxon>Ophiostomatales</taxon>
        <taxon>Ophiostomataceae</taxon>
        <taxon>Leptographium</taxon>
    </lineage>
</organism>
<feature type="compositionally biased region" description="Acidic residues" evidence="1">
    <location>
        <begin position="63"/>
        <end position="78"/>
    </location>
</feature>
<proteinExistence type="predicted"/>
<evidence type="ECO:0000256" key="1">
    <source>
        <dbReference type="SAM" id="MobiDB-lite"/>
    </source>
</evidence>
<dbReference type="InterPro" id="IPR038765">
    <property type="entry name" value="Papain-like_cys_pep_sf"/>
</dbReference>
<evidence type="ECO:0000313" key="3">
    <source>
        <dbReference type="EMBL" id="EFX04618.1"/>
    </source>
</evidence>
<sequence length="326" mass="35787">MASLEDVQARHRRELRELQGRVTNKKKNATKKTRRGVLDECAALELALHKKQAAELQELEGGKDEDEDKEDQTEEDQTEGSGDVGGVTVQLADTTLDGEGGGAETSASPSSSTQPKKRNRQRERLARRAAALEDDQAVAAAEAATMVDHAAVERAVLAPLIGRSGRAEHAIRPDGHCLFAAVADQMAELGRRVRADEEDEKDEKDGPADPYRHVRWAAARYMEAHPDDFAPFLVGDDGLPAHIARIRDTAEWGGQLELRALASAYDVDIHVLHDGRSELIRPASADGQGEDGNPQQTRPTIWLVYYRHGFGLGEHYNSLRAKTEEP</sequence>
<reference evidence="3 4" key="1">
    <citation type="journal article" date="2011" name="Proc. Natl. Acad. Sci. U.S.A.">
        <title>Genome and transcriptome analyses of the mountain pine beetle-fungal symbiont Grosmannia clavigera, a lodgepole pine pathogen.</title>
        <authorList>
            <person name="DiGuistini S."/>
            <person name="Wang Y."/>
            <person name="Liao N.Y."/>
            <person name="Taylor G."/>
            <person name="Tanguay P."/>
            <person name="Feau N."/>
            <person name="Henrissat B."/>
            <person name="Chan S.K."/>
            <person name="Hesse-Orce U."/>
            <person name="Alamouti S.M."/>
            <person name="Tsui C.K.M."/>
            <person name="Docking R.T."/>
            <person name="Levasseur A."/>
            <person name="Haridas S."/>
            <person name="Robertson G."/>
            <person name="Birol I."/>
            <person name="Holt R.A."/>
            <person name="Marra M.A."/>
            <person name="Hamelin R.C."/>
            <person name="Hirst M."/>
            <person name="Jones S.J.M."/>
            <person name="Bohlmann J."/>
            <person name="Breuil C."/>
        </authorList>
    </citation>
    <scope>NUCLEOTIDE SEQUENCE [LARGE SCALE GENOMIC DNA]</scope>
    <source>
        <strain evidence="4">kw1407 / UAMH 11150</strain>
    </source>
</reference>
<dbReference type="PANTHER" id="PTHR12419">
    <property type="entry name" value="OTU DOMAIN CONTAINING PROTEIN"/>
    <property type="match status" value="1"/>
</dbReference>
<dbReference type="AlphaFoldDB" id="F0XFV7"/>
<dbReference type="FunCoup" id="F0XFV7">
    <property type="interactions" value="605"/>
</dbReference>
<dbReference type="PANTHER" id="PTHR12419:SF10">
    <property type="entry name" value="DEUBIQUITINASE OTUD6B"/>
    <property type="match status" value="1"/>
</dbReference>
<dbReference type="EMBL" id="GL629765">
    <property type="protein sequence ID" value="EFX04618.1"/>
    <property type="molecule type" value="Genomic_DNA"/>
</dbReference>
<dbReference type="OrthoDB" id="415023at2759"/>
<dbReference type="InterPro" id="IPR003323">
    <property type="entry name" value="OTU_dom"/>
</dbReference>
<feature type="region of interest" description="Disordered" evidence="1">
    <location>
        <begin position="1"/>
        <end position="37"/>
    </location>
</feature>
<name>F0XFV7_GROCL</name>
<dbReference type="InParanoid" id="F0XFV7"/>
<dbReference type="GeneID" id="25974436"/>
<dbReference type="Gene3D" id="3.90.70.80">
    <property type="match status" value="1"/>
</dbReference>
<dbReference type="Proteomes" id="UP000007796">
    <property type="component" value="Unassembled WGS sequence"/>
</dbReference>
<dbReference type="Pfam" id="PF02338">
    <property type="entry name" value="OTU"/>
    <property type="match status" value="1"/>
</dbReference>
<evidence type="ECO:0000313" key="4">
    <source>
        <dbReference type="Proteomes" id="UP000007796"/>
    </source>
</evidence>
<dbReference type="GO" id="GO:0004843">
    <property type="term" value="F:cysteine-type deubiquitinase activity"/>
    <property type="evidence" value="ECO:0007669"/>
    <property type="project" value="TreeGrafter"/>
</dbReference>
<feature type="compositionally biased region" description="Basic residues" evidence="1">
    <location>
        <begin position="23"/>
        <end position="35"/>
    </location>
</feature>
<dbReference type="RefSeq" id="XP_014174100.1">
    <property type="nucleotide sequence ID" value="XM_014318625.1"/>
</dbReference>